<comment type="cofactor">
    <cofactor evidence="1">
        <name>Ca(2+)</name>
        <dbReference type="ChEBI" id="CHEBI:29108"/>
    </cofactor>
</comment>
<dbReference type="GO" id="GO:0005576">
    <property type="term" value="C:extracellular region"/>
    <property type="evidence" value="ECO:0007669"/>
    <property type="project" value="UniProtKB-SubCell"/>
</dbReference>
<evidence type="ECO:0000256" key="5">
    <source>
        <dbReference type="ARBA" id="ARBA00022729"/>
    </source>
</evidence>
<evidence type="ECO:0000256" key="6">
    <source>
        <dbReference type="ARBA" id="ARBA00022837"/>
    </source>
</evidence>
<proteinExistence type="inferred from homology"/>
<evidence type="ECO:0000256" key="7">
    <source>
        <dbReference type="ARBA" id="ARBA00023239"/>
    </source>
</evidence>
<dbReference type="PANTHER" id="PTHR40088">
    <property type="entry name" value="PECTATE LYASE (EUROFUNG)"/>
    <property type="match status" value="1"/>
</dbReference>
<evidence type="ECO:0000256" key="3">
    <source>
        <dbReference type="ARBA" id="ARBA00022525"/>
    </source>
</evidence>
<dbReference type="OrthoDB" id="9807425at2"/>
<dbReference type="AlphaFoldDB" id="A0A4U3MEW6"/>
<protein>
    <submittedName>
        <fullName evidence="10">Right-handed parallel beta-helix repeat-containing protein</fullName>
    </submittedName>
</protein>
<evidence type="ECO:0000256" key="4">
    <source>
        <dbReference type="ARBA" id="ARBA00022723"/>
    </source>
</evidence>
<evidence type="ECO:0000256" key="8">
    <source>
        <dbReference type="ARBA" id="ARBA00038263"/>
    </source>
</evidence>
<evidence type="ECO:0000259" key="9">
    <source>
        <dbReference type="Pfam" id="PF13229"/>
    </source>
</evidence>
<keyword evidence="3" id="KW-0964">Secreted</keyword>
<dbReference type="RefSeq" id="WP_137248653.1">
    <property type="nucleotide sequence ID" value="NZ_SZQA01000019.1"/>
</dbReference>
<evidence type="ECO:0000313" key="10">
    <source>
        <dbReference type="EMBL" id="TKK86804.1"/>
    </source>
</evidence>
<keyword evidence="6" id="KW-0106">Calcium</keyword>
<dbReference type="GO" id="GO:0016837">
    <property type="term" value="F:carbon-oxygen lyase activity, acting on polysaccharides"/>
    <property type="evidence" value="ECO:0007669"/>
    <property type="project" value="TreeGrafter"/>
</dbReference>
<feature type="domain" description="Right handed beta helix" evidence="9">
    <location>
        <begin position="259"/>
        <end position="414"/>
    </location>
</feature>
<dbReference type="Gene3D" id="2.160.20.10">
    <property type="entry name" value="Single-stranded right-handed beta-helix, Pectin lyase-like"/>
    <property type="match status" value="2"/>
</dbReference>
<comment type="caution">
    <text evidence="10">The sequence shown here is derived from an EMBL/GenBank/DDBJ whole genome shotgun (WGS) entry which is preliminary data.</text>
</comment>
<keyword evidence="5" id="KW-0732">Signal</keyword>
<dbReference type="SUPFAM" id="SSF51126">
    <property type="entry name" value="Pectin lyase-like"/>
    <property type="match status" value="1"/>
</dbReference>
<dbReference type="InterPro" id="IPR012334">
    <property type="entry name" value="Pectin_lyas_fold"/>
</dbReference>
<comment type="subcellular location">
    <subcellularLocation>
        <location evidence="2">Secreted</location>
    </subcellularLocation>
</comment>
<organism evidence="10 11">
    <name type="scientific">Herbidospora galbida</name>
    <dbReference type="NCBI Taxonomy" id="2575442"/>
    <lineage>
        <taxon>Bacteria</taxon>
        <taxon>Bacillati</taxon>
        <taxon>Actinomycetota</taxon>
        <taxon>Actinomycetes</taxon>
        <taxon>Streptosporangiales</taxon>
        <taxon>Streptosporangiaceae</taxon>
        <taxon>Herbidospora</taxon>
    </lineage>
</organism>
<evidence type="ECO:0000313" key="11">
    <source>
        <dbReference type="Proteomes" id="UP000308705"/>
    </source>
</evidence>
<keyword evidence="4" id="KW-0479">Metal-binding</keyword>
<dbReference type="SMART" id="SM00710">
    <property type="entry name" value="PbH1"/>
    <property type="match status" value="6"/>
</dbReference>
<accession>A0A4U3MEW6</accession>
<keyword evidence="11" id="KW-1185">Reference proteome</keyword>
<dbReference type="PANTHER" id="PTHR40088:SF1">
    <property type="entry name" value="PECTATE LYASE PEL9"/>
    <property type="match status" value="1"/>
</dbReference>
<reference evidence="10 11" key="1">
    <citation type="submission" date="2019-04" db="EMBL/GenBank/DDBJ databases">
        <title>Herbidospora sp. NEAU-GS14.nov., a novel actinomycete isolated from soil.</title>
        <authorList>
            <person name="Han L."/>
        </authorList>
    </citation>
    <scope>NUCLEOTIDE SEQUENCE [LARGE SCALE GENOMIC DNA]</scope>
    <source>
        <strain evidence="10 11">NEAU-GS14</strain>
    </source>
</reference>
<comment type="similarity">
    <text evidence="8">Belongs to the polysaccharide lyase 9 family.</text>
</comment>
<dbReference type="InterPro" id="IPR039448">
    <property type="entry name" value="Beta_helix"/>
</dbReference>
<keyword evidence="7" id="KW-0456">Lyase</keyword>
<dbReference type="GO" id="GO:0046872">
    <property type="term" value="F:metal ion binding"/>
    <property type="evidence" value="ECO:0007669"/>
    <property type="project" value="UniProtKB-KW"/>
</dbReference>
<dbReference type="InterPro" id="IPR006626">
    <property type="entry name" value="PbH1"/>
</dbReference>
<name>A0A4U3MEW6_9ACTN</name>
<dbReference type="InterPro" id="IPR052052">
    <property type="entry name" value="Polysaccharide_Lyase_9"/>
</dbReference>
<dbReference type="Proteomes" id="UP000308705">
    <property type="component" value="Unassembled WGS sequence"/>
</dbReference>
<gene>
    <name evidence="10" type="ORF">FDA94_20310</name>
</gene>
<dbReference type="EMBL" id="SZQA01000019">
    <property type="protein sequence ID" value="TKK86804.1"/>
    <property type="molecule type" value="Genomic_DNA"/>
</dbReference>
<sequence length="557" mass="59535">MRRRLAAAGAVALAVAGVLIWAALMRPDPGRPAQPSWQTAGPAPLGTADYPVPEGAFFVATDGDDDAPGDGAKPWRTLGHAVKTAPEGATIVLREGVYHEKVEIFRKRLAIQNHPGEVVWFDGSEPVGDWVRDGSRWRRDDWDVRFDNTDFTAGGGEDWHMVDPAHPMANWPDQVFVDGRPLTQVQTADQVGPGAFFVDYQAGRLFIGDDPTGRDVRATTLDEALYFEGADGSSLKGVGVRRYATSLARIAAVKAFADDMTIENSVFAETSVTGLALKGARITVRNNLFEGNGQVGIGGHKSDDATIIGNVSRGNNVERFMMAPVSGGLKITESKRMTVVGNLMEDNRGPGIWLDESIVGAVVARNLARNNAHHGIHFEISAGALIAGNVVTGNGTHGVYVNESSDVRVWNNTVTDNKGRQIYAIDGARQQLVPGVTWNVSGVEVRNNVLSSAGAEPLVAVRDLTRRKGAADMASLDHNVYHRRGPGPLADWADWTRADADVATLADLRRMTGQEIHGSEPEIGDLPDGAPLPSDVADLFGLEAGAVLKTGAPEGEL</sequence>
<dbReference type="InterPro" id="IPR011050">
    <property type="entry name" value="Pectin_lyase_fold/virulence"/>
</dbReference>
<evidence type="ECO:0000256" key="1">
    <source>
        <dbReference type="ARBA" id="ARBA00001913"/>
    </source>
</evidence>
<dbReference type="Pfam" id="PF13229">
    <property type="entry name" value="Beta_helix"/>
    <property type="match status" value="1"/>
</dbReference>
<evidence type="ECO:0000256" key="2">
    <source>
        <dbReference type="ARBA" id="ARBA00004613"/>
    </source>
</evidence>